<organism evidence="2 3">
    <name type="scientific">Pseudomonas abietaniphila</name>
    <dbReference type="NCBI Taxonomy" id="89065"/>
    <lineage>
        <taxon>Bacteria</taxon>
        <taxon>Pseudomonadati</taxon>
        <taxon>Pseudomonadota</taxon>
        <taxon>Gammaproteobacteria</taxon>
        <taxon>Pseudomonadales</taxon>
        <taxon>Pseudomonadaceae</taxon>
        <taxon>Pseudomonas</taxon>
    </lineage>
</organism>
<keyword evidence="1" id="KW-1133">Transmembrane helix</keyword>
<feature type="transmembrane region" description="Helical" evidence="1">
    <location>
        <begin position="174"/>
        <end position="194"/>
    </location>
</feature>
<feature type="transmembrane region" description="Helical" evidence="1">
    <location>
        <begin position="127"/>
        <end position="153"/>
    </location>
</feature>
<keyword evidence="1" id="KW-0812">Transmembrane</keyword>
<feature type="transmembrane region" description="Helical" evidence="1">
    <location>
        <begin position="214"/>
        <end position="234"/>
    </location>
</feature>
<name>A0A1G7VNS8_9PSED</name>
<dbReference type="OrthoDB" id="8536716at2"/>
<dbReference type="AlphaFoldDB" id="A0A1G7VNS8"/>
<feature type="transmembrane region" description="Helical" evidence="1">
    <location>
        <begin position="35"/>
        <end position="55"/>
    </location>
</feature>
<dbReference type="Proteomes" id="UP000182894">
    <property type="component" value="Unassembled WGS sequence"/>
</dbReference>
<feature type="transmembrane region" description="Helical" evidence="1">
    <location>
        <begin position="87"/>
        <end position="107"/>
    </location>
</feature>
<dbReference type="EMBL" id="FNCO01000002">
    <property type="protein sequence ID" value="SDG61475.1"/>
    <property type="molecule type" value="Genomic_DNA"/>
</dbReference>
<keyword evidence="1" id="KW-0472">Membrane</keyword>
<feature type="transmembrane region" description="Helical" evidence="1">
    <location>
        <begin position="6"/>
        <end position="23"/>
    </location>
</feature>
<dbReference type="STRING" id="89065.SAMN05216605_102566"/>
<reference evidence="3" key="1">
    <citation type="submission" date="2016-10" db="EMBL/GenBank/DDBJ databases">
        <authorList>
            <person name="Varghese N."/>
            <person name="Submissions S."/>
        </authorList>
    </citation>
    <scope>NUCLEOTIDE SEQUENCE [LARGE SCALE GENOMIC DNA]</scope>
    <source>
        <strain evidence="3">ATCC 700689</strain>
    </source>
</reference>
<dbReference type="RefSeq" id="WP_074751099.1">
    <property type="nucleotide sequence ID" value="NZ_FNCO01000002.1"/>
</dbReference>
<feature type="transmembrane region" description="Helical" evidence="1">
    <location>
        <begin position="61"/>
        <end position="80"/>
    </location>
</feature>
<evidence type="ECO:0000313" key="2">
    <source>
        <dbReference type="EMBL" id="SDG61475.1"/>
    </source>
</evidence>
<protein>
    <submittedName>
        <fullName evidence="2">Uncharacterized protein</fullName>
    </submittedName>
</protein>
<gene>
    <name evidence="2" type="ORF">SAMN05216605_102566</name>
</gene>
<keyword evidence="3" id="KW-1185">Reference proteome</keyword>
<proteinExistence type="predicted"/>
<sequence>MRDTSLVLLVLILLNMLLDYGYAQWQERKPGPGRVRGVLVAFAQGTMMGVVLYAFDRQALVAAVAGITFALGWGVVRWLVGKWQSGFAFVLRFALQVVALTAVWLSAEGYWGWAGELTKDVFSTHNLLIVLGYALVLRPASALIGAVLTPWLASVNSEGSLKRAGTLIGYLERVLILTFVLLQQWEGIGFLLTAKSILRFNDIKSAEQRSLSEYVLLGTLVSFTVSIAIGLAVLKLSGK</sequence>
<evidence type="ECO:0000313" key="3">
    <source>
        <dbReference type="Proteomes" id="UP000182894"/>
    </source>
</evidence>
<accession>A0A1G7VNS8</accession>
<evidence type="ECO:0000256" key="1">
    <source>
        <dbReference type="SAM" id="Phobius"/>
    </source>
</evidence>